<evidence type="ECO:0000313" key="4">
    <source>
        <dbReference type="Proteomes" id="UP001054902"/>
    </source>
</evidence>
<evidence type="ECO:0000256" key="2">
    <source>
        <dbReference type="SAM" id="Phobius"/>
    </source>
</evidence>
<proteinExistence type="predicted"/>
<gene>
    <name evidence="3" type="ORF">CTEN210_11616</name>
</gene>
<name>A0AAD3D1U0_9STRA</name>
<keyword evidence="4" id="KW-1185">Reference proteome</keyword>
<accession>A0AAD3D1U0</accession>
<feature type="compositionally biased region" description="Basic and acidic residues" evidence="1">
    <location>
        <begin position="130"/>
        <end position="143"/>
    </location>
</feature>
<dbReference type="AlphaFoldDB" id="A0AAD3D1U0"/>
<dbReference type="Proteomes" id="UP001054902">
    <property type="component" value="Unassembled WGS sequence"/>
</dbReference>
<dbReference type="EMBL" id="BLLK01000047">
    <property type="protein sequence ID" value="GFH55140.1"/>
    <property type="molecule type" value="Genomic_DNA"/>
</dbReference>
<feature type="compositionally biased region" description="Polar residues" evidence="1">
    <location>
        <begin position="118"/>
        <end position="129"/>
    </location>
</feature>
<keyword evidence="2" id="KW-0812">Transmembrane</keyword>
<keyword evidence="2" id="KW-1133">Transmembrane helix</keyword>
<comment type="caution">
    <text evidence="3">The sequence shown here is derived from an EMBL/GenBank/DDBJ whole genome shotgun (WGS) entry which is preliminary data.</text>
</comment>
<sequence length="199" mass="23056">MFLQEIERIHIALDEDGVVTTRESTSNIEPYVEPVIETTPGPRDTGWPYLILVLILLLYLLISWYRRRMKKKQRERAEQAELERLASLKNRIATKKFGTQDCPQSFDIEAQQKNAVNNPQECTPNAATKSNRESKHLLESSKSESDSSSFEIIKCGTEDDWQHTCAICYEQFNMEDDIGYSKNEKCCHYFHFKIVSCHG</sequence>
<evidence type="ECO:0000313" key="3">
    <source>
        <dbReference type="EMBL" id="GFH55140.1"/>
    </source>
</evidence>
<feature type="region of interest" description="Disordered" evidence="1">
    <location>
        <begin position="118"/>
        <end position="143"/>
    </location>
</feature>
<evidence type="ECO:0000256" key="1">
    <source>
        <dbReference type="SAM" id="MobiDB-lite"/>
    </source>
</evidence>
<reference evidence="3 4" key="1">
    <citation type="journal article" date="2021" name="Sci. Rep.">
        <title>The genome of the diatom Chaetoceros tenuissimus carries an ancient integrated fragment of an extant virus.</title>
        <authorList>
            <person name="Hongo Y."/>
            <person name="Kimura K."/>
            <person name="Takaki Y."/>
            <person name="Yoshida Y."/>
            <person name="Baba S."/>
            <person name="Kobayashi G."/>
            <person name="Nagasaki K."/>
            <person name="Hano T."/>
            <person name="Tomaru Y."/>
        </authorList>
    </citation>
    <scope>NUCLEOTIDE SEQUENCE [LARGE SCALE GENOMIC DNA]</scope>
    <source>
        <strain evidence="3 4">NIES-3715</strain>
    </source>
</reference>
<protein>
    <submittedName>
        <fullName evidence="3">Uncharacterized protein</fullName>
    </submittedName>
</protein>
<organism evidence="3 4">
    <name type="scientific">Chaetoceros tenuissimus</name>
    <dbReference type="NCBI Taxonomy" id="426638"/>
    <lineage>
        <taxon>Eukaryota</taxon>
        <taxon>Sar</taxon>
        <taxon>Stramenopiles</taxon>
        <taxon>Ochrophyta</taxon>
        <taxon>Bacillariophyta</taxon>
        <taxon>Coscinodiscophyceae</taxon>
        <taxon>Chaetocerotophycidae</taxon>
        <taxon>Chaetocerotales</taxon>
        <taxon>Chaetocerotaceae</taxon>
        <taxon>Chaetoceros</taxon>
    </lineage>
</organism>
<feature type="transmembrane region" description="Helical" evidence="2">
    <location>
        <begin position="47"/>
        <end position="65"/>
    </location>
</feature>
<keyword evidence="2" id="KW-0472">Membrane</keyword>